<dbReference type="NCBIfam" id="TIGR01322">
    <property type="entry name" value="scrB_fam"/>
    <property type="match status" value="1"/>
</dbReference>
<evidence type="ECO:0000259" key="10">
    <source>
        <dbReference type="Pfam" id="PF00251"/>
    </source>
</evidence>
<organism evidence="12 13">
    <name type="scientific">Lactobacillus apis</name>
    <dbReference type="NCBI Taxonomy" id="303541"/>
    <lineage>
        <taxon>Bacteria</taxon>
        <taxon>Bacillati</taxon>
        <taxon>Bacillota</taxon>
        <taxon>Bacilli</taxon>
        <taxon>Lactobacillales</taxon>
        <taxon>Lactobacillaceae</taxon>
        <taxon>Lactobacillus</taxon>
    </lineage>
</organism>
<gene>
    <name evidence="12" type="ORF">JF72_00890</name>
</gene>
<keyword evidence="13" id="KW-1185">Reference proteome</keyword>
<protein>
    <recommendedName>
        <fullName evidence="4 8">Sucrose-6-phosphate hydrolase</fullName>
        <ecNumber evidence="3 8">3.2.1.26</ecNumber>
    </recommendedName>
    <alternativeName>
        <fullName evidence="7 9">Invertase</fullName>
    </alternativeName>
</protein>
<evidence type="ECO:0000256" key="9">
    <source>
        <dbReference type="RuleBase" id="RU365015"/>
    </source>
</evidence>
<dbReference type="GO" id="GO:0004564">
    <property type="term" value="F:beta-fructofuranosidase activity"/>
    <property type="evidence" value="ECO:0007669"/>
    <property type="project" value="UniProtKB-EC"/>
</dbReference>
<dbReference type="SMART" id="SM00640">
    <property type="entry name" value="Glyco_32"/>
    <property type="match status" value="1"/>
</dbReference>
<accession>A0A0F4LUZ3</accession>
<comment type="function">
    <text evidence="9">Enables the bacterium to metabolize sucrose as a sole carbon source.</text>
</comment>
<dbReference type="InterPro" id="IPR023296">
    <property type="entry name" value="Glyco_hydro_beta-prop_sf"/>
</dbReference>
<dbReference type="SUPFAM" id="SSF49899">
    <property type="entry name" value="Concanavalin A-like lectins/glucanases"/>
    <property type="match status" value="1"/>
</dbReference>
<dbReference type="SUPFAM" id="SSF75005">
    <property type="entry name" value="Arabinanase/levansucrase/invertase"/>
    <property type="match status" value="1"/>
</dbReference>
<comment type="pathway">
    <text evidence="1 9">Glycan biosynthesis; sucrose metabolism.</text>
</comment>
<comment type="subcellular location">
    <subcellularLocation>
        <location evidence="9">Cytoplasm</location>
    </subcellularLocation>
</comment>
<comment type="caution">
    <text evidence="12">The sequence shown here is derived from an EMBL/GenBank/DDBJ whole genome shotgun (WGS) entry which is preliminary data.</text>
</comment>
<dbReference type="InterPro" id="IPR001362">
    <property type="entry name" value="Glyco_hydro_32"/>
</dbReference>
<dbReference type="STRING" id="303541.JF72_00890"/>
<dbReference type="Proteomes" id="UP000033682">
    <property type="component" value="Unassembled WGS sequence"/>
</dbReference>
<evidence type="ECO:0000256" key="4">
    <source>
        <dbReference type="ARBA" id="ARBA00019623"/>
    </source>
</evidence>
<dbReference type="InterPro" id="IPR006232">
    <property type="entry name" value="Suc6P_hydrolase"/>
</dbReference>
<dbReference type="InterPro" id="IPR013148">
    <property type="entry name" value="Glyco_hydro_32_N"/>
</dbReference>
<evidence type="ECO:0000256" key="6">
    <source>
        <dbReference type="ARBA" id="ARBA00023295"/>
    </source>
</evidence>
<dbReference type="Gene3D" id="2.60.120.560">
    <property type="entry name" value="Exo-inulinase, domain 1"/>
    <property type="match status" value="1"/>
</dbReference>
<evidence type="ECO:0000313" key="12">
    <source>
        <dbReference type="EMBL" id="KJY62109.1"/>
    </source>
</evidence>
<evidence type="ECO:0000256" key="1">
    <source>
        <dbReference type="ARBA" id="ARBA00004914"/>
    </source>
</evidence>
<evidence type="ECO:0000256" key="3">
    <source>
        <dbReference type="ARBA" id="ARBA00012758"/>
    </source>
</evidence>
<dbReference type="HOGENOM" id="CLU_001528_7_0_9"/>
<reference evidence="12 13" key="1">
    <citation type="submission" date="2015-01" db="EMBL/GenBank/DDBJ databases">
        <title>Comparative genomics of the lactic acid bacteria isolated from the honey bee gut.</title>
        <authorList>
            <person name="Ellegaard K.M."/>
            <person name="Tamarit D."/>
            <person name="Javelind E."/>
            <person name="Olofsson T."/>
            <person name="Andersson S.G."/>
            <person name="Vasquez A."/>
        </authorList>
    </citation>
    <scope>NUCLEOTIDE SEQUENCE [LARGE SCALE GENOMIC DNA]</scope>
    <source>
        <strain evidence="12 13">Hma11</strain>
    </source>
</reference>
<dbReference type="AlphaFoldDB" id="A0A0F4LUZ3"/>
<keyword evidence="6 8" id="KW-0326">Glycosidase</keyword>
<evidence type="ECO:0000256" key="5">
    <source>
        <dbReference type="ARBA" id="ARBA00022801"/>
    </source>
</evidence>
<dbReference type="InterPro" id="IPR013320">
    <property type="entry name" value="ConA-like_dom_sf"/>
</dbReference>
<dbReference type="UniPathway" id="UPA00238"/>
<dbReference type="GO" id="GO:0005985">
    <property type="term" value="P:sucrose metabolic process"/>
    <property type="evidence" value="ECO:0007669"/>
    <property type="project" value="UniProtKB-UniPathway"/>
</dbReference>
<dbReference type="InterPro" id="IPR013189">
    <property type="entry name" value="Glyco_hydro_32_C"/>
</dbReference>
<dbReference type="PATRIC" id="fig|303541.3.peg.230"/>
<dbReference type="Gene3D" id="2.115.10.20">
    <property type="entry name" value="Glycosyl hydrolase domain, family 43"/>
    <property type="match status" value="1"/>
</dbReference>
<feature type="domain" description="Glycosyl hydrolase family 32 N-terminal" evidence="10">
    <location>
        <begin position="17"/>
        <end position="322"/>
    </location>
</feature>
<keyword evidence="9" id="KW-0963">Cytoplasm</keyword>
<evidence type="ECO:0000259" key="11">
    <source>
        <dbReference type="Pfam" id="PF08244"/>
    </source>
</evidence>
<comment type="similarity">
    <text evidence="2 8">Belongs to the glycosyl hydrolase 32 family.</text>
</comment>
<keyword evidence="5 8" id="KW-0378">Hydrolase</keyword>
<feature type="domain" description="Glycosyl hydrolase family 32 C-terminal" evidence="11">
    <location>
        <begin position="325"/>
        <end position="456"/>
    </location>
</feature>
<evidence type="ECO:0000313" key="13">
    <source>
        <dbReference type="Proteomes" id="UP000033682"/>
    </source>
</evidence>
<dbReference type="EC" id="3.2.1.26" evidence="3 8"/>
<dbReference type="InterPro" id="IPR051214">
    <property type="entry name" value="GH32_Enzymes"/>
</dbReference>
<dbReference type="Pfam" id="PF08244">
    <property type="entry name" value="Glyco_hydro_32C"/>
    <property type="match status" value="1"/>
</dbReference>
<dbReference type="Pfam" id="PF00251">
    <property type="entry name" value="Glyco_hydro_32N"/>
    <property type="match status" value="1"/>
</dbReference>
<proteinExistence type="inferred from homology"/>
<evidence type="ECO:0000256" key="2">
    <source>
        <dbReference type="ARBA" id="ARBA00009902"/>
    </source>
</evidence>
<dbReference type="CDD" id="cd08996">
    <property type="entry name" value="GH32_FFase"/>
    <property type="match status" value="1"/>
</dbReference>
<dbReference type="EMBL" id="JXLG01000003">
    <property type="protein sequence ID" value="KJY62109.1"/>
    <property type="molecule type" value="Genomic_DNA"/>
</dbReference>
<dbReference type="GO" id="GO:0005737">
    <property type="term" value="C:cytoplasm"/>
    <property type="evidence" value="ECO:0007669"/>
    <property type="project" value="UniProtKB-SubCell"/>
</dbReference>
<dbReference type="PANTHER" id="PTHR43101">
    <property type="entry name" value="BETA-FRUCTOSIDASE"/>
    <property type="match status" value="1"/>
</dbReference>
<comment type="catalytic activity">
    <reaction evidence="8">
        <text>Hydrolysis of terminal non-reducing beta-D-fructofuranoside residues in beta-D-fructofuranosides.</text>
        <dbReference type="EC" id="3.2.1.26"/>
    </reaction>
</comment>
<dbReference type="PANTHER" id="PTHR43101:SF1">
    <property type="entry name" value="BETA-FRUCTOSIDASE"/>
    <property type="match status" value="1"/>
</dbReference>
<keyword evidence="9" id="KW-0119">Carbohydrate metabolism</keyword>
<name>A0A0F4LUZ3_9LACO</name>
<evidence type="ECO:0000256" key="7">
    <source>
        <dbReference type="ARBA" id="ARBA00033367"/>
    </source>
</evidence>
<evidence type="ECO:0000256" key="8">
    <source>
        <dbReference type="RuleBase" id="RU362110"/>
    </source>
</evidence>
<sequence length="470" mass="54487">MKKAVQVTNERYRLNYHISTPAGWLNDPNGFSYFKGYYHIFYQYHPYSAEWGPMHWGHCRSKDLVHWEELPIALSPDSEPDCDGCYSGSAIEKDDRLFLIYTGNRYCDNKHEQFCQTQNVAFSEDGVHFKKYDHNPVIESAPVDNSEHFRDPKVWRHNDKFYLVIGSQSKEGLGRVLTYQSNDLYHWQYLGPIAEAINVAEEGYMWECPDLFSLNGKDILLCSPQGIESAGKKYLNCHQTGYFVGQMDYQNNCFEHGCFTELDRGHDFYAAQTMRTPDNRQILFGWMDMWHSNFPEQADGWSGALTLPRELKLKDNRLLMTPVKELIALRQKKEVGQKLAVENEQINVSDAQHVELLLNFSLEKWEGKQIVFTLKESTGNILALTFNSVTNEVVIKRSDKEPNDAKRFGQVNTSDELKLRIFIDTSSVEFFINDGELVFSERYYTKNEPRIVLTADKPVMTQITAYNLSK</sequence>